<dbReference type="EMBL" id="ML208325">
    <property type="protein sequence ID" value="TFK69753.1"/>
    <property type="molecule type" value="Genomic_DNA"/>
</dbReference>
<name>A0ACD3AVL3_9AGAR</name>
<gene>
    <name evidence="1" type="ORF">BDN72DRAFT_959358</name>
</gene>
<evidence type="ECO:0000313" key="2">
    <source>
        <dbReference type="Proteomes" id="UP000308600"/>
    </source>
</evidence>
<proteinExistence type="predicted"/>
<keyword evidence="2" id="KW-1185">Reference proteome</keyword>
<protein>
    <submittedName>
        <fullName evidence="1">Uncharacterized protein</fullName>
    </submittedName>
</protein>
<organism evidence="1 2">
    <name type="scientific">Pluteus cervinus</name>
    <dbReference type="NCBI Taxonomy" id="181527"/>
    <lineage>
        <taxon>Eukaryota</taxon>
        <taxon>Fungi</taxon>
        <taxon>Dikarya</taxon>
        <taxon>Basidiomycota</taxon>
        <taxon>Agaricomycotina</taxon>
        <taxon>Agaricomycetes</taxon>
        <taxon>Agaricomycetidae</taxon>
        <taxon>Agaricales</taxon>
        <taxon>Pluteineae</taxon>
        <taxon>Pluteaceae</taxon>
        <taxon>Pluteus</taxon>
    </lineage>
</organism>
<sequence length="612" mass="70168">MSVESQSGDSDRQGHEFAEAGVFSLQKQNVLVKGPPWENIPSLVCVTQPAHLELVISIMASSLQLYPDPRVDDRQKIDEEIAQLEGRIVLLKVARNDLAPVACLHSEILQEIFLLIHLSDPNRGKASLLVTWVSHAWRQLAHDTSALWSYVDFTHREWVDAALSHTKNRELEFDIHRETWRRMEQSPKDLVEVCLGNISRVKKLKIVSKFHRAMTAFPELAREWLTPAPVLVELHLQYISLPPNTFSATSPSLQLLHLSLCIMDWETLPISGGLKNLVIFSPRVLTTVDNVVKILQTIGPSLEVLHLQNVFYSPLITAYDPHGDRIPFENINSLHLELSEAKIFERLLNQISLPPRLTLEITFPEWVEADLSMVRALVSSRNVKKWPIVYLEIKIEDNPLTLRIMEDWSKIHGHPGVKSGDDRTHVRLEISNLDFNEPSRFLPIFDLLPIQPIETVVFVGGFHEPQDWKIVDFIGRLGTVRELSVEDPFLASFISWIHDQEDKLRAVLKLDKWGDISEPCDAERIVLVQNIIPFHSLCTLEIYADLYDGYTLTNEDVRALEKWLKWRKWADLRLDKLLLSGLKTPPIRWMNEIFNGIVGKLQPTDLEEIENS</sequence>
<dbReference type="Proteomes" id="UP000308600">
    <property type="component" value="Unassembled WGS sequence"/>
</dbReference>
<accession>A0ACD3AVL3</accession>
<reference evidence="1 2" key="1">
    <citation type="journal article" date="2019" name="Nat. Ecol. Evol.">
        <title>Megaphylogeny resolves global patterns of mushroom evolution.</title>
        <authorList>
            <person name="Varga T."/>
            <person name="Krizsan K."/>
            <person name="Foldi C."/>
            <person name="Dima B."/>
            <person name="Sanchez-Garcia M."/>
            <person name="Sanchez-Ramirez S."/>
            <person name="Szollosi G.J."/>
            <person name="Szarkandi J.G."/>
            <person name="Papp V."/>
            <person name="Albert L."/>
            <person name="Andreopoulos W."/>
            <person name="Angelini C."/>
            <person name="Antonin V."/>
            <person name="Barry K.W."/>
            <person name="Bougher N.L."/>
            <person name="Buchanan P."/>
            <person name="Buyck B."/>
            <person name="Bense V."/>
            <person name="Catcheside P."/>
            <person name="Chovatia M."/>
            <person name="Cooper J."/>
            <person name="Damon W."/>
            <person name="Desjardin D."/>
            <person name="Finy P."/>
            <person name="Geml J."/>
            <person name="Haridas S."/>
            <person name="Hughes K."/>
            <person name="Justo A."/>
            <person name="Karasinski D."/>
            <person name="Kautmanova I."/>
            <person name="Kiss B."/>
            <person name="Kocsube S."/>
            <person name="Kotiranta H."/>
            <person name="LaButti K.M."/>
            <person name="Lechner B.E."/>
            <person name="Liimatainen K."/>
            <person name="Lipzen A."/>
            <person name="Lukacs Z."/>
            <person name="Mihaltcheva S."/>
            <person name="Morgado L.N."/>
            <person name="Niskanen T."/>
            <person name="Noordeloos M.E."/>
            <person name="Ohm R.A."/>
            <person name="Ortiz-Santana B."/>
            <person name="Ovrebo C."/>
            <person name="Racz N."/>
            <person name="Riley R."/>
            <person name="Savchenko A."/>
            <person name="Shiryaev A."/>
            <person name="Soop K."/>
            <person name="Spirin V."/>
            <person name="Szebenyi C."/>
            <person name="Tomsovsky M."/>
            <person name="Tulloss R.E."/>
            <person name="Uehling J."/>
            <person name="Grigoriev I.V."/>
            <person name="Vagvolgyi C."/>
            <person name="Papp T."/>
            <person name="Martin F.M."/>
            <person name="Miettinen O."/>
            <person name="Hibbett D.S."/>
            <person name="Nagy L.G."/>
        </authorList>
    </citation>
    <scope>NUCLEOTIDE SEQUENCE [LARGE SCALE GENOMIC DNA]</scope>
    <source>
        <strain evidence="1 2">NL-1719</strain>
    </source>
</reference>
<evidence type="ECO:0000313" key="1">
    <source>
        <dbReference type="EMBL" id="TFK69753.1"/>
    </source>
</evidence>